<dbReference type="AlphaFoldDB" id="A0A087E9Q8"/>
<feature type="region of interest" description="Disordered" evidence="2">
    <location>
        <begin position="1"/>
        <end position="38"/>
    </location>
</feature>
<protein>
    <submittedName>
        <fullName evidence="5">Transcriptional regulator</fullName>
    </submittedName>
</protein>
<evidence type="ECO:0000313" key="6">
    <source>
        <dbReference type="Proteomes" id="UP000029055"/>
    </source>
</evidence>
<dbReference type="PANTHER" id="PTHR33392:SF6">
    <property type="entry name" value="POLYISOPRENYL-TEICHOIC ACID--PEPTIDOGLYCAN TEICHOIC ACID TRANSFERASE TAGU"/>
    <property type="match status" value="1"/>
</dbReference>
<feature type="transmembrane region" description="Helical" evidence="3">
    <location>
        <begin position="45"/>
        <end position="70"/>
    </location>
</feature>
<feature type="compositionally biased region" description="Low complexity" evidence="2">
    <location>
        <begin position="383"/>
        <end position="414"/>
    </location>
</feature>
<dbReference type="InterPro" id="IPR050922">
    <property type="entry name" value="LytR/CpsA/Psr_CW_biosynth"/>
</dbReference>
<reference evidence="5 6" key="1">
    <citation type="submission" date="2014-03" db="EMBL/GenBank/DDBJ databases">
        <title>Genomics of Bifidobacteria.</title>
        <authorList>
            <person name="Ventura M."/>
            <person name="Milani C."/>
            <person name="Lugli G.A."/>
        </authorList>
    </citation>
    <scope>NUCLEOTIDE SEQUENCE [LARGE SCALE GENOMIC DNA]</scope>
    <source>
        <strain evidence="5 6">LMG 11597</strain>
    </source>
</reference>
<accession>A0A087E9Q8</accession>
<keyword evidence="3" id="KW-0472">Membrane</keyword>
<evidence type="ECO:0000256" key="2">
    <source>
        <dbReference type="SAM" id="MobiDB-lite"/>
    </source>
</evidence>
<dbReference type="Proteomes" id="UP000029055">
    <property type="component" value="Unassembled WGS sequence"/>
</dbReference>
<organism evidence="5 6">
    <name type="scientific">Bifidobacterium subtile</name>
    <dbReference type="NCBI Taxonomy" id="77635"/>
    <lineage>
        <taxon>Bacteria</taxon>
        <taxon>Bacillati</taxon>
        <taxon>Actinomycetota</taxon>
        <taxon>Actinomycetes</taxon>
        <taxon>Bifidobacteriales</taxon>
        <taxon>Bifidobacteriaceae</taxon>
        <taxon>Bifidobacterium</taxon>
    </lineage>
</organism>
<keyword evidence="3" id="KW-1133">Transmembrane helix</keyword>
<sequence>MHNAYAGRQEGNSVTSHRSDDRLPDLHGWRDTRPRHSPGYRVRRTALSMAATVIVTALVFLTAAIAPAVIDLGHQYNVIPVLPQPSGKSAEPIDPNAGKPISFLLLGQDTRDGSGNEALSGGTAADAGSHNADTSMVVQISADRSYINLVSIPRDSLVDVPSCQTPKGTIPAQYGVMFNSIFSTAWDAGDGLPSAASCTLNAVNALTGLDLQQFVIVDFQGLKDMIDAVGGVDVCVPVDTQDSFTELDLKKGLQHLDGLHATMYARMRHGTGTDGTDVMRTTRQQYLVKQLMNEALSKNLFTQTGQLYQLAKAALGSLNFSSGLGSISTLVGLAISLRNLDPSHFYAQTIPVAEAPSDPNRRVWTADADAVWAKLRNHQPLTLAAASSSTPSATPSESPSATDEQTTATDGTTQSPAPTPDPKTGLITESDGTLIDPNTGGIVNPEDGTITDPNTSEYLGIADRYLNSTVCAVPAQK</sequence>
<keyword evidence="6" id="KW-1185">Reference proteome</keyword>
<evidence type="ECO:0000256" key="3">
    <source>
        <dbReference type="SAM" id="Phobius"/>
    </source>
</evidence>
<dbReference type="EMBL" id="JGZR01000003">
    <property type="protein sequence ID" value="KFJ04509.1"/>
    <property type="molecule type" value="Genomic_DNA"/>
</dbReference>
<keyword evidence="3" id="KW-0812">Transmembrane</keyword>
<dbReference type="STRING" id="77635.BISU_0516"/>
<dbReference type="RefSeq" id="WP_051245935.1">
    <property type="nucleotide sequence ID" value="NZ_CP062939.1"/>
</dbReference>
<feature type="region of interest" description="Disordered" evidence="2">
    <location>
        <begin position="383"/>
        <end position="451"/>
    </location>
</feature>
<proteinExistence type="inferred from homology"/>
<dbReference type="PANTHER" id="PTHR33392">
    <property type="entry name" value="POLYISOPRENYL-TEICHOIC ACID--PEPTIDOGLYCAN TEICHOIC ACID TRANSFERASE TAGU"/>
    <property type="match status" value="1"/>
</dbReference>
<feature type="compositionally biased region" description="Basic and acidic residues" evidence="2">
    <location>
        <begin position="17"/>
        <end position="34"/>
    </location>
</feature>
<name>A0A087E9Q8_9BIFI</name>
<comment type="similarity">
    <text evidence="1">Belongs to the LytR/CpsA/Psr (LCP) family.</text>
</comment>
<dbReference type="OrthoDB" id="9782542at2"/>
<evidence type="ECO:0000313" key="5">
    <source>
        <dbReference type="EMBL" id="KFJ04509.1"/>
    </source>
</evidence>
<dbReference type="InterPro" id="IPR004474">
    <property type="entry name" value="LytR_CpsA_psr"/>
</dbReference>
<evidence type="ECO:0000256" key="1">
    <source>
        <dbReference type="ARBA" id="ARBA00006068"/>
    </source>
</evidence>
<evidence type="ECO:0000259" key="4">
    <source>
        <dbReference type="Pfam" id="PF03816"/>
    </source>
</evidence>
<dbReference type="eggNOG" id="COG1316">
    <property type="taxonomic scope" value="Bacteria"/>
</dbReference>
<dbReference type="NCBIfam" id="TIGR00350">
    <property type="entry name" value="lytR_cpsA_psr"/>
    <property type="match status" value="1"/>
</dbReference>
<comment type="caution">
    <text evidence="5">The sequence shown here is derived from an EMBL/GenBank/DDBJ whole genome shotgun (WGS) entry which is preliminary data.</text>
</comment>
<feature type="domain" description="Cell envelope-related transcriptional attenuator" evidence="4">
    <location>
        <begin position="131"/>
        <end position="295"/>
    </location>
</feature>
<dbReference type="Gene3D" id="3.40.630.190">
    <property type="entry name" value="LCP protein"/>
    <property type="match status" value="1"/>
</dbReference>
<dbReference type="Pfam" id="PF03816">
    <property type="entry name" value="LytR_cpsA_psr"/>
    <property type="match status" value="1"/>
</dbReference>
<gene>
    <name evidence="5" type="ORF">BISU_0516</name>
</gene>